<feature type="compositionally biased region" description="Basic and acidic residues" evidence="1">
    <location>
        <begin position="301"/>
        <end position="312"/>
    </location>
</feature>
<reference evidence="3" key="1">
    <citation type="submission" date="2020-09" db="EMBL/GenBank/DDBJ databases">
        <authorList>
            <person name="Kikuchi T."/>
        </authorList>
    </citation>
    <scope>NUCLEOTIDE SEQUENCE</scope>
    <source>
        <strain evidence="3">SH1</strain>
    </source>
</reference>
<feature type="chain" id="PRO_5035595144" evidence="2">
    <location>
        <begin position="18"/>
        <end position="312"/>
    </location>
</feature>
<protein>
    <submittedName>
        <fullName evidence="3">Uncharacterized protein</fullName>
    </submittedName>
</protein>
<accession>A0A811KLG9</accession>
<evidence type="ECO:0000256" key="1">
    <source>
        <dbReference type="SAM" id="MobiDB-lite"/>
    </source>
</evidence>
<feature type="region of interest" description="Disordered" evidence="1">
    <location>
        <begin position="56"/>
        <end position="132"/>
    </location>
</feature>
<evidence type="ECO:0000313" key="4">
    <source>
        <dbReference type="Proteomes" id="UP000614601"/>
    </source>
</evidence>
<dbReference type="Proteomes" id="UP000614601">
    <property type="component" value="Unassembled WGS sequence"/>
</dbReference>
<name>A0A811KLG9_9BILA</name>
<keyword evidence="4" id="KW-1185">Reference proteome</keyword>
<feature type="compositionally biased region" description="Basic residues" evidence="1">
    <location>
        <begin position="98"/>
        <end position="117"/>
    </location>
</feature>
<dbReference type="AlphaFoldDB" id="A0A811KLG9"/>
<proteinExistence type="predicted"/>
<feature type="compositionally biased region" description="Polar residues" evidence="1">
    <location>
        <begin position="62"/>
        <end position="73"/>
    </location>
</feature>
<feature type="compositionally biased region" description="Basic residues" evidence="1">
    <location>
        <begin position="250"/>
        <end position="285"/>
    </location>
</feature>
<dbReference type="Proteomes" id="UP000783686">
    <property type="component" value="Unassembled WGS sequence"/>
</dbReference>
<keyword evidence="2" id="KW-0732">Signal</keyword>
<feature type="region of interest" description="Disordered" evidence="1">
    <location>
        <begin position="208"/>
        <end position="312"/>
    </location>
</feature>
<gene>
    <name evidence="3" type="ORF">BOKJ2_LOCUS6900</name>
</gene>
<evidence type="ECO:0000256" key="2">
    <source>
        <dbReference type="SAM" id="SignalP"/>
    </source>
</evidence>
<dbReference type="EMBL" id="CAJFDH010000003">
    <property type="protein sequence ID" value="CAD5217063.1"/>
    <property type="molecule type" value="Genomic_DNA"/>
</dbReference>
<sequence length="312" mass="35570">MRLGVILLVVGLVAIEARQGNKKVQLKSTDLANSNVALKTDPNLFLGDVNADKLASDGSKKLSLQKSHSNVISLNRRKGSRGPLIGADKNSRSPIRIGKSRRSPRNGRRSPHHRVGPHRGQFGRSRKHKIHRGHLWLPKQYRKLKYDVQNGQRLKSNGKKLKKNDKKLMSNGHQLKKNSKRLMSRALKSNGYGQNSLQFGAGRFSNYLTRRRGSSEGRRHRRSVPRSEDDGIQFDYLKQSSLIREERAPRNIRGRFGRRGRSNRTPKGGRRSRKEANGRRSHRRRSDGSAFSGNLIYKPLHMPDDSVEYKKQ</sequence>
<organism evidence="3 4">
    <name type="scientific">Bursaphelenchus okinawaensis</name>
    <dbReference type="NCBI Taxonomy" id="465554"/>
    <lineage>
        <taxon>Eukaryota</taxon>
        <taxon>Metazoa</taxon>
        <taxon>Ecdysozoa</taxon>
        <taxon>Nematoda</taxon>
        <taxon>Chromadorea</taxon>
        <taxon>Rhabditida</taxon>
        <taxon>Tylenchina</taxon>
        <taxon>Tylenchomorpha</taxon>
        <taxon>Aphelenchoidea</taxon>
        <taxon>Aphelenchoididae</taxon>
        <taxon>Bursaphelenchus</taxon>
    </lineage>
</organism>
<evidence type="ECO:0000313" key="3">
    <source>
        <dbReference type="EMBL" id="CAD5217063.1"/>
    </source>
</evidence>
<feature type="signal peptide" evidence="2">
    <location>
        <begin position="1"/>
        <end position="17"/>
    </location>
</feature>
<comment type="caution">
    <text evidence="3">The sequence shown here is derived from an EMBL/GenBank/DDBJ whole genome shotgun (WGS) entry which is preliminary data.</text>
</comment>
<dbReference type="EMBL" id="CAJFCW020000003">
    <property type="protein sequence ID" value="CAG9107039.1"/>
    <property type="molecule type" value="Genomic_DNA"/>
</dbReference>